<proteinExistence type="predicted"/>
<name>A0A0A9F0Y2_ARUDO</name>
<dbReference type="EMBL" id="GBRH01195943">
    <property type="protein sequence ID" value="JAE01953.1"/>
    <property type="molecule type" value="Transcribed_RNA"/>
</dbReference>
<sequence>MTMVTLEWIPVVHILLELRTVFVDPQLVGVILFDFGRCAFCLSTFKSIS</sequence>
<accession>A0A0A9F0Y2</accession>
<reference evidence="1" key="1">
    <citation type="submission" date="2014-09" db="EMBL/GenBank/DDBJ databases">
        <authorList>
            <person name="Magalhaes I.L.F."/>
            <person name="Oliveira U."/>
            <person name="Santos F.R."/>
            <person name="Vidigal T.H.D.A."/>
            <person name="Brescovit A.D."/>
            <person name="Santos A.J."/>
        </authorList>
    </citation>
    <scope>NUCLEOTIDE SEQUENCE</scope>
    <source>
        <tissue evidence="1">Shoot tissue taken approximately 20 cm above the soil surface</tissue>
    </source>
</reference>
<organism evidence="1">
    <name type="scientific">Arundo donax</name>
    <name type="common">Giant reed</name>
    <name type="synonym">Donax arundinaceus</name>
    <dbReference type="NCBI Taxonomy" id="35708"/>
    <lineage>
        <taxon>Eukaryota</taxon>
        <taxon>Viridiplantae</taxon>
        <taxon>Streptophyta</taxon>
        <taxon>Embryophyta</taxon>
        <taxon>Tracheophyta</taxon>
        <taxon>Spermatophyta</taxon>
        <taxon>Magnoliopsida</taxon>
        <taxon>Liliopsida</taxon>
        <taxon>Poales</taxon>
        <taxon>Poaceae</taxon>
        <taxon>PACMAD clade</taxon>
        <taxon>Arundinoideae</taxon>
        <taxon>Arundineae</taxon>
        <taxon>Arundo</taxon>
    </lineage>
</organism>
<protein>
    <submittedName>
        <fullName evidence="1">Uncharacterized protein</fullName>
    </submittedName>
</protein>
<evidence type="ECO:0000313" key="1">
    <source>
        <dbReference type="EMBL" id="JAE01953.1"/>
    </source>
</evidence>
<dbReference type="AlphaFoldDB" id="A0A0A9F0Y2"/>
<reference evidence="1" key="2">
    <citation type="journal article" date="2015" name="Data Brief">
        <title>Shoot transcriptome of the giant reed, Arundo donax.</title>
        <authorList>
            <person name="Barrero R.A."/>
            <person name="Guerrero F.D."/>
            <person name="Moolhuijzen P."/>
            <person name="Goolsby J.A."/>
            <person name="Tidwell J."/>
            <person name="Bellgard S.E."/>
            <person name="Bellgard M.I."/>
        </authorList>
    </citation>
    <scope>NUCLEOTIDE SEQUENCE</scope>
    <source>
        <tissue evidence="1">Shoot tissue taken approximately 20 cm above the soil surface</tissue>
    </source>
</reference>